<dbReference type="EMBL" id="VWZV01001956">
    <property type="protein sequence ID" value="NXI08048.1"/>
    <property type="molecule type" value="Genomic_DNA"/>
</dbReference>
<feature type="region of interest" description="Disordered" evidence="2">
    <location>
        <begin position="1"/>
        <end position="37"/>
    </location>
</feature>
<name>A0A7K9Q9B9_IRECY</name>
<keyword evidence="4" id="KW-1185">Reference proteome</keyword>
<feature type="non-terminal residue" evidence="3">
    <location>
        <position position="1"/>
    </location>
</feature>
<evidence type="ECO:0000256" key="1">
    <source>
        <dbReference type="SAM" id="Coils"/>
    </source>
</evidence>
<feature type="compositionally biased region" description="Basic and acidic residues" evidence="2">
    <location>
        <begin position="1"/>
        <end position="24"/>
    </location>
</feature>
<dbReference type="Proteomes" id="UP000530962">
    <property type="component" value="Unassembled WGS sequence"/>
</dbReference>
<organism evidence="3 4">
    <name type="scientific">Irena cyanogastra</name>
    <name type="common">Philippine fairy-bluebird</name>
    <dbReference type="NCBI Taxonomy" id="175120"/>
    <lineage>
        <taxon>Eukaryota</taxon>
        <taxon>Metazoa</taxon>
        <taxon>Chordata</taxon>
        <taxon>Craniata</taxon>
        <taxon>Vertebrata</taxon>
        <taxon>Euteleostomi</taxon>
        <taxon>Archelosauria</taxon>
        <taxon>Archosauria</taxon>
        <taxon>Dinosauria</taxon>
        <taxon>Saurischia</taxon>
        <taxon>Theropoda</taxon>
        <taxon>Coelurosauria</taxon>
        <taxon>Aves</taxon>
        <taxon>Neognathae</taxon>
        <taxon>Neoaves</taxon>
        <taxon>Telluraves</taxon>
        <taxon>Australaves</taxon>
        <taxon>Passeriformes</taxon>
        <taxon>Corvoidea</taxon>
        <taxon>Irenidae</taxon>
        <taxon>Irena</taxon>
    </lineage>
</organism>
<accession>A0A7K9Q9B9</accession>
<dbReference type="AlphaFoldDB" id="A0A7K9Q9B9"/>
<feature type="non-terminal residue" evidence="3">
    <location>
        <position position="160"/>
    </location>
</feature>
<evidence type="ECO:0000313" key="3">
    <source>
        <dbReference type="EMBL" id="NXI08048.1"/>
    </source>
</evidence>
<keyword evidence="1" id="KW-0175">Coiled coil</keyword>
<reference evidence="3 4" key="1">
    <citation type="submission" date="2019-09" db="EMBL/GenBank/DDBJ databases">
        <title>Bird 10,000 Genomes (B10K) Project - Family phase.</title>
        <authorList>
            <person name="Zhang G."/>
        </authorList>
    </citation>
    <scope>NUCLEOTIDE SEQUENCE [LARGE SCALE GENOMIC DNA]</scope>
    <source>
        <strain evidence="3">B10K-DU-001-26</strain>
        <tissue evidence="3">Muscle</tissue>
    </source>
</reference>
<proteinExistence type="predicted"/>
<feature type="coiled-coil region" evidence="1">
    <location>
        <begin position="87"/>
        <end position="114"/>
    </location>
</feature>
<protein>
    <submittedName>
        <fullName evidence="3">RS10B protein</fullName>
    </submittedName>
</protein>
<comment type="caution">
    <text evidence="3">The sequence shown here is derived from an EMBL/GenBank/DDBJ whole genome shotgun (WGS) entry which is preliminary data.</text>
</comment>
<gene>
    <name evidence="3" type="primary">Rsph10b</name>
    <name evidence="3" type="ORF">IRECYA_R07723</name>
</gene>
<sequence>ITPGQSKDDVSLPNKDVKEEKESCLEEELTDEAKEDKDEQKELFSFWISQVETFFTTKFFPAFEHEIVLRDKIKEKKQEDAELAGLRKIQAEELERLIAEKEAEEAKRKEAAALQGSVKPRKRAMSSWERLISWRRLQVRKEARRSDPLPKKRGSQDSRA</sequence>
<evidence type="ECO:0000313" key="4">
    <source>
        <dbReference type="Proteomes" id="UP000530962"/>
    </source>
</evidence>
<evidence type="ECO:0000256" key="2">
    <source>
        <dbReference type="SAM" id="MobiDB-lite"/>
    </source>
</evidence>